<dbReference type="InterPro" id="IPR000700">
    <property type="entry name" value="PAS-assoc_C"/>
</dbReference>
<dbReference type="CDD" id="cd00130">
    <property type="entry name" value="PAS"/>
    <property type="match status" value="3"/>
</dbReference>
<dbReference type="Pfam" id="PF13426">
    <property type="entry name" value="PAS_9"/>
    <property type="match status" value="1"/>
</dbReference>
<keyword evidence="11" id="KW-1185">Reference proteome</keyword>
<dbReference type="InterPro" id="IPR013767">
    <property type="entry name" value="PAS_fold"/>
</dbReference>
<evidence type="ECO:0000256" key="1">
    <source>
        <dbReference type="ARBA" id="ARBA00000085"/>
    </source>
</evidence>
<evidence type="ECO:0000256" key="2">
    <source>
        <dbReference type="ARBA" id="ARBA00012438"/>
    </source>
</evidence>
<evidence type="ECO:0000259" key="8">
    <source>
        <dbReference type="PROSITE" id="PS50112"/>
    </source>
</evidence>
<keyword evidence="4" id="KW-0808">Transferase</keyword>
<name>A0ABD5UR75_9EURY</name>
<dbReference type="EMBL" id="JBHSXI010000020">
    <property type="protein sequence ID" value="MFC6890263.1"/>
    <property type="molecule type" value="Genomic_DNA"/>
</dbReference>
<evidence type="ECO:0000256" key="6">
    <source>
        <dbReference type="PROSITE-ProRule" id="PRU00169"/>
    </source>
</evidence>
<dbReference type="Gene3D" id="3.40.50.2300">
    <property type="match status" value="1"/>
</dbReference>
<dbReference type="EC" id="2.7.13.3" evidence="2"/>
<feature type="domain" description="PAC" evidence="9">
    <location>
        <begin position="215"/>
        <end position="267"/>
    </location>
</feature>
<dbReference type="Gene3D" id="3.30.450.20">
    <property type="entry name" value="PAS domain"/>
    <property type="match status" value="3"/>
</dbReference>
<comment type="caution">
    <text evidence="10">The sequence shown here is derived from an EMBL/GenBank/DDBJ whole genome shotgun (WGS) entry which is preliminary data.</text>
</comment>
<evidence type="ECO:0000259" key="7">
    <source>
        <dbReference type="PROSITE" id="PS50110"/>
    </source>
</evidence>
<dbReference type="Pfam" id="PF08447">
    <property type="entry name" value="PAS_3"/>
    <property type="match status" value="1"/>
</dbReference>
<dbReference type="SMART" id="SM00448">
    <property type="entry name" value="REC"/>
    <property type="match status" value="1"/>
</dbReference>
<dbReference type="PANTHER" id="PTHR43304">
    <property type="entry name" value="PHYTOCHROME-LIKE PROTEIN CPH1"/>
    <property type="match status" value="1"/>
</dbReference>
<evidence type="ECO:0000259" key="9">
    <source>
        <dbReference type="PROSITE" id="PS50113"/>
    </source>
</evidence>
<dbReference type="NCBIfam" id="TIGR00229">
    <property type="entry name" value="sensory_box"/>
    <property type="match status" value="3"/>
</dbReference>
<sequence>MISLPPKIHVLHVDDEPDLAELTSIFLHREDDRFVVELATSVSEAQAMFSAGEFHCIVSDYDMPGQSGLEFLTTLRETHPRLPFILYTGKGSEDVASDAISAGVTDYLQKETGSGQYAILANRIKNAVASYNAQESIRETEQRFAELAENSENILYSFTGDWSELLFINSAFEDIWGIPIEALDESPTVFLEHIHENDRNIARESMEKLSNGTPDEIEYRVMHPEQGIRWVRGQSKPIFGDDGSVIRIVGYVQDITEYKKDHGLRVIETATEGISLVEPDGTFSYVNPAFARLFGYDRSELVGQSWKILYHNGEAERLEHRILPEVAETGYWNGETVRLTKHGDRRITDHRLATTESGSIVCTAYDITSERRAASKQHGEFYHLWEEETASTFYTLDHEGYVTRWNDRAADTLGYSVEDSLGTYLGVFLAPDTTGGQRPEELIDSVRTDGEVTADLEWMREDGSTFTATTTVVASYTSAGTLRGFGVVLAPVDAPVIPA</sequence>
<dbReference type="Proteomes" id="UP001596333">
    <property type="component" value="Unassembled WGS sequence"/>
</dbReference>
<feature type="domain" description="Response regulatory" evidence="7">
    <location>
        <begin position="9"/>
        <end position="125"/>
    </location>
</feature>
<keyword evidence="3 6" id="KW-0597">Phosphoprotein</keyword>
<evidence type="ECO:0000256" key="5">
    <source>
        <dbReference type="ARBA" id="ARBA00022777"/>
    </source>
</evidence>
<keyword evidence="5" id="KW-0418">Kinase</keyword>
<dbReference type="InterPro" id="IPR000014">
    <property type="entry name" value="PAS"/>
</dbReference>
<dbReference type="InterPro" id="IPR001610">
    <property type="entry name" value="PAC"/>
</dbReference>
<feature type="domain" description="PAS" evidence="8">
    <location>
        <begin position="259"/>
        <end position="330"/>
    </location>
</feature>
<dbReference type="PROSITE" id="PS50110">
    <property type="entry name" value="RESPONSE_REGULATORY"/>
    <property type="match status" value="1"/>
</dbReference>
<dbReference type="SUPFAM" id="SSF55785">
    <property type="entry name" value="PYP-like sensor domain (PAS domain)"/>
    <property type="match status" value="3"/>
</dbReference>
<dbReference type="AlphaFoldDB" id="A0ABD5UR75"/>
<dbReference type="InterPro" id="IPR011006">
    <property type="entry name" value="CheY-like_superfamily"/>
</dbReference>
<dbReference type="SMART" id="SM00091">
    <property type="entry name" value="PAS"/>
    <property type="match status" value="3"/>
</dbReference>
<feature type="domain" description="PAS" evidence="8">
    <location>
        <begin position="387"/>
        <end position="432"/>
    </location>
</feature>
<dbReference type="PROSITE" id="PS50112">
    <property type="entry name" value="PAS"/>
    <property type="match status" value="3"/>
</dbReference>
<reference evidence="10 11" key="1">
    <citation type="journal article" date="2019" name="Int. J. Syst. Evol. Microbiol.">
        <title>The Global Catalogue of Microorganisms (GCM) 10K type strain sequencing project: providing services to taxonomists for standard genome sequencing and annotation.</title>
        <authorList>
            <consortium name="The Broad Institute Genomics Platform"/>
            <consortium name="The Broad Institute Genome Sequencing Center for Infectious Disease"/>
            <person name="Wu L."/>
            <person name="Ma J."/>
        </authorList>
    </citation>
    <scope>NUCLEOTIDE SEQUENCE [LARGE SCALE GENOMIC DNA]</scope>
    <source>
        <strain evidence="10 11">Y73</strain>
    </source>
</reference>
<dbReference type="InterPro" id="IPR052162">
    <property type="entry name" value="Sensor_kinase/Photoreceptor"/>
</dbReference>
<dbReference type="Pfam" id="PF00072">
    <property type="entry name" value="Response_reg"/>
    <property type="match status" value="1"/>
</dbReference>
<dbReference type="InterPro" id="IPR013655">
    <property type="entry name" value="PAS_fold_3"/>
</dbReference>
<evidence type="ECO:0000256" key="4">
    <source>
        <dbReference type="ARBA" id="ARBA00022679"/>
    </source>
</evidence>
<dbReference type="PROSITE" id="PS50113">
    <property type="entry name" value="PAC"/>
    <property type="match status" value="1"/>
</dbReference>
<dbReference type="GO" id="GO:0004673">
    <property type="term" value="F:protein histidine kinase activity"/>
    <property type="evidence" value="ECO:0007669"/>
    <property type="project" value="UniProtKB-EC"/>
</dbReference>
<gene>
    <name evidence="10" type="ORF">ACFQEY_14785</name>
</gene>
<protein>
    <recommendedName>
        <fullName evidence="2">histidine kinase</fullName>
        <ecNumber evidence="2">2.7.13.3</ecNumber>
    </recommendedName>
</protein>
<dbReference type="PANTHER" id="PTHR43304:SF1">
    <property type="entry name" value="PAC DOMAIN-CONTAINING PROTEIN"/>
    <property type="match status" value="1"/>
</dbReference>
<dbReference type="Pfam" id="PF00989">
    <property type="entry name" value="PAS"/>
    <property type="match status" value="1"/>
</dbReference>
<organism evidence="10 11">
    <name type="scientific">Halorubrum trueperi</name>
    <dbReference type="NCBI Taxonomy" id="2004704"/>
    <lineage>
        <taxon>Archaea</taxon>
        <taxon>Methanobacteriati</taxon>
        <taxon>Methanobacteriota</taxon>
        <taxon>Stenosarchaea group</taxon>
        <taxon>Halobacteria</taxon>
        <taxon>Halobacteriales</taxon>
        <taxon>Haloferacaceae</taxon>
        <taxon>Halorubrum</taxon>
    </lineage>
</organism>
<evidence type="ECO:0000313" key="10">
    <source>
        <dbReference type="EMBL" id="MFC6890263.1"/>
    </source>
</evidence>
<evidence type="ECO:0000256" key="3">
    <source>
        <dbReference type="ARBA" id="ARBA00022553"/>
    </source>
</evidence>
<dbReference type="InterPro" id="IPR001789">
    <property type="entry name" value="Sig_transdc_resp-reg_receiver"/>
</dbReference>
<evidence type="ECO:0000313" key="11">
    <source>
        <dbReference type="Proteomes" id="UP001596333"/>
    </source>
</evidence>
<proteinExistence type="predicted"/>
<dbReference type="SMART" id="SM00086">
    <property type="entry name" value="PAC"/>
    <property type="match status" value="2"/>
</dbReference>
<dbReference type="SUPFAM" id="SSF52172">
    <property type="entry name" value="CheY-like"/>
    <property type="match status" value="1"/>
</dbReference>
<dbReference type="RefSeq" id="WP_379769977.1">
    <property type="nucleotide sequence ID" value="NZ_JBHSXI010000020.1"/>
</dbReference>
<dbReference type="CDD" id="cd00156">
    <property type="entry name" value="REC"/>
    <property type="match status" value="1"/>
</dbReference>
<dbReference type="InterPro" id="IPR035965">
    <property type="entry name" value="PAS-like_dom_sf"/>
</dbReference>
<comment type="catalytic activity">
    <reaction evidence="1">
        <text>ATP + protein L-histidine = ADP + protein N-phospho-L-histidine.</text>
        <dbReference type="EC" id="2.7.13.3"/>
    </reaction>
</comment>
<accession>A0ABD5UR75</accession>
<feature type="domain" description="PAS" evidence="8">
    <location>
        <begin position="140"/>
        <end position="213"/>
    </location>
</feature>
<feature type="modified residue" description="4-aspartylphosphate" evidence="6">
    <location>
        <position position="60"/>
    </location>
</feature>